<comment type="caution">
    <text evidence="4">The sequence shown here is derived from an EMBL/GenBank/DDBJ whole genome shotgun (WGS) entry which is preliminary data.</text>
</comment>
<keyword evidence="6" id="KW-1185">Reference proteome</keyword>
<dbReference type="AlphaFoldDB" id="A0A429X0J7"/>
<dbReference type="InterPro" id="IPR011761">
    <property type="entry name" value="ATP-grasp"/>
</dbReference>
<dbReference type="EMBL" id="BORJ01000001">
    <property type="protein sequence ID" value="GIN94286.1"/>
    <property type="molecule type" value="Genomic_DNA"/>
</dbReference>
<dbReference type="RefSeq" id="WP_120119603.1">
    <property type="nucleotide sequence ID" value="NZ_BORJ01000001.1"/>
</dbReference>
<evidence type="ECO:0000313" key="5">
    <source>
        <dbReference type="Proteomes" id="UP000287296"/>
    </source>
</evidence>
<evidence type="ECO:0000259" key="2">
    <source>
        <dbReference type="PROSITE" id="PS50975"/>
    </source>
</evidence>
<keyword evidence="1" id="KW-0547">Nucleotide-binding</keyword>
<reference evidence="4 5" key="1">
    <citation type="submission" date="2018-12" db="EMBL/GenBank/DDBJ databases">
        <authorList>
            <person name="Sun L."/>
            <person name="Chen Z."/>
        </authorList>
    </citation>
    <scope>NUCLEOTIDE SEQUENCE [LARGE SCALE GENOMIC DNA]</scope>
    <source>
        <strain evidence="4 5">LMG 29736</strain>
    </source>
</reference>
<evidence type="ECO:0000256" key="1">
    <source>
        <dbReference type="PROSITE-ProRule" id="PRU00409"/>
    </source>
</evidence>
<evidence type="ECO:0000313" key="4">
    <source>
        <dbReference type="EMBL" id="RST56913.1"/>
    </source>
</evidence>
<dbReference type="InterPro" id="IPR026838">
    <property type="entry name" value="YheC/D"/>
</dbReference>
<dbReference type="Proteomes" id="UP000287296">
    <property type="component" value="Unassembled WGS sequence"/>
</dbReference>
<sequence length="339" mass="39282">MVTVGMLHYRKHPHEIKKAYTCASVAKMEGIDFYFFSPGGVRFEEKIIHGYQYENGNWLLKEMAFPDVIYNAANMKTLSQKKIYWELKKIIPFTSHPIGNKLKVYRRIKKIPEFAHYLIPTEVIKDPSGVFRALEQFNKIIIKPLSGSQGKGLIFIERNGDQIDLLEGSHRKTVSETELHSKIETVINEKAYLVQPYILSKTKDGFPFDFRIHVQKNGSGDWGITLIYPRIGSDDRIISNVSSGGYIGKLESFLDKEYGLESYDIQRILEQFSIRFSQKFDGLYNNRLDELGIDIGIDENKKPWIFEVNWRPGYVYRELDAAMNTIPYAAYLANQKKIR</sequence>
<dbReference type="SUPFAM" id="SSF56059">
    <property type="entry name" value="Glutathione synthetase ATP-binding domain-like"/>
    <property type="match status" value="1"/>
</dbReference>
<dbReference type="GO" id="GO:0046872">
    <property type="term" value="F:metal ion binding"/>
    <property type="evidence" value="ECO:0007669"/>
    <property type="project" value="InterPro"/>
</dbReference>
<name>A0A429X0J7_SIMTE</name>
<reference evidence="3 6" key="2">
    <citation type="submission" date="2021-03" db="EMBL/GenBank/DDBJ databases">
        <title>Antimicrobial resistance genes in bacteria isolated from Japanese honey, and their potential for conferring macrolide and lincosamide resistance in the American foulbrood pathogen Paenibacillus larvae.</title>
        <authorList>
            <person name="Okamoto M."/>
            <person name="Kumagai M."/>
            <person name="Kanamori H."/>
            <person name="Takamatsu D."/>
        </authorList>
    </citation>
    <scope>NUCLEOTIDE SEQUENCE [LARGE SCALE GENOMIC DNA]</scope>
    <source>
        <strain evidence="3 6">J6TS1</strain>
    </source>
</reference>
<dbReference type="OrthoDB" id="7869153at2"/>
<dbReference type="GO" id="GO:0005524">
    <property type="term" value="F:ATP binding"/>
    <property type="evidence" value="ECO:0007669"/>
    <property type="project" value="UniProtKB-UniRule"/>
</dbReference>
<accession>A0A429X0J7</accession>
<feature type="domain" description="ATP-grasp" evidence="2">
    <location>
        <begin position="108"/>
        <end position="337"/>
    </location>
</feature>
<dbReference type="Proteomes" id="UP000680670">
    <property type="component" value="Unassembled WGS sequence"/>
</dbReference>
<gene>
    <name evidence="4" type="ORF">D5F11_025560</name>
    <name evidence="3" type="ORF">J6TS1_01560</name>
</gene>
<evidence type="ECO:0000313" key="3">
    <source>
        <dbReference type="EMBL" id="GIN94286.1"/>
    </source>
</evidence>
<dbReference type="PROSITE" id="PS50975">
    <property type="entry name" value="ATP_GRASP"/>
    <property type="match status" value="1"/>
</dbReference>
<dbReference type="Gene3D" id="3.30.470.20">
    <property type="entry name" value="ATP-grasp fold, B domain"/>
    <property type="match status" value="1"/>
</dbReference>
<organism evidence="4 5">
    <name type="scientific">Siminovitchia terrae</name>
    <name type="common">Bacillus terrae</name>
    <dbReference type="NCBI Taxonomy" id="1914933"/>
    <lineage>
        <taxon>Bacteria</taxon>
        <taxon>Bacillati</taxon>
        <taxon>Bacillota</taxon>
        <taxon>Bacilli</taxon>
        <taxon>Bacillales</taxon>
        <taxon>Bacillaceae</taxon>
        <taxon>Siminovitchia</taxon>
    </lineage>
</organism>
<evidence type="ECO:0000313" key="6">
    <source>
        <dbReference type="Proteomes" id="UP000680670"/>
    </source>
</evidence>
<keyword evidence="1" id="KW-0067">ATP-binding</keyword>
<dbReference type="EMBL" id="QYTW02000056">
    <property type="protein sequence ID" value="RST56913.1"/>
    <property type="molecule type" value="Genomic_DNA"/>
</dbReference>
<proteinExistence type="predicted"/>
<protein>
    <submittedName>
        <fullName evidence="4">YheC/YheD family protein</fullName>
    </submittedName>
</protein>
<dbReference type="Pfam" id="PF14398">
    <property type="entry name" value="ATPgrasp_YheCD"/>
    <property type="match status" value="1"/>
</dbReference>